<sequence length="137" mass="15613">MITFTSINVFAKADDIELPRTINRNGKIYEIYEPSRRTNVAEKSEFSNATLYSNYRVLASDVALYVDNSHGHGGDQFASGYVRATAPHFTARAEVWKNGRREAGGYDTPNRGDTAYATSHLCVYIDNNRYPRIFYNW</sequence>
<evidence type="ECO:0000313" key="1">
    <source>
        <dbReference type="EMBL" id="MET3616659.1"/>
    </source>
</evidence>
<evidence type="ECO:0000313" key="2">
    <source>
        <dbReference type="Proteomes" id="UP001549162"/>
    </source>
</evidence>
<accession>A0ABV2JA40</accession>
<dbReference type="RefSeq" id="WP_354366661.1">
    <property type="nucleotide sequence ID" value="NZ_JBEPMA010000001.1"/>
</dbReference>
<dbReference type="Proteomes" id="UP001549162">
    <property type="component" value="Unassembled WGS sequence"/>
</dbReference>
<name>A0ABV2JA40_9FIRM</name>
<dbReference type="EMBL" id="JBEPMA010000001">
    <property type="protein sequence ID" value="MET3616659.1"/>
    <property type="molecule type" value="Genomic_DNA"/>
</dbReference>
<evidence type="ECO:0008006" key="3">
    <source>
        <dbReference type="Google" id="ProtNLM"/>
    </source>
</evidence>
<reference evidence="1 2" key="1">
    <citation type="submission" date="2024-06" db="EMBL/GenBank/DDBJ databases">
        <title>Genomic Encyclopedia of Type Strains, Phase IV (KMG-IV): sequencing the most valuable type-strain genomes for metagenomic binning, comparative biology and taxonomic classification.</title>
        <authorList>
            <person name="Goeker M."/>
        </authorList>
    </citation>
    <scope>NUCLEOTIDE SEQUENCE [LARGE SCALE GENOMIC DNA]</scope>
    <source>
        <strain evidence="1 2">DSM 21460</strain>
    </source>
</reference>
<comment type="caution">
    <text evidence="1">The sequence shown here is derived from an EMBL/GenBank/DDBJ whole genome shotgun (WGS) entry which is preliminary data.</text>
</comment>
<proteinExistence type="predicted"/>
<organism evidence="1 2">
    <name type="scientific">Peptoniphilus olsenii</name>
    <dbReference type="NCBI Taxonomy" id="411570"/>
    <lineage>
        <taxon>Bacteria</taxon>
        <taxon>Bacillati</taxon>
        <taxon>Bacillota</taxon>
        <taxon>Tissierellia</taxon>
        <taxon>Tissierellales</taxon>
        <taxon>Peptoniphilaceae</taxon>
        <taxon>Peptoniphilus</taxon>
    </lineage>
</organism>
<keyword evidence="2" id="KW-1185">Reference proteome</keyword>
<protein>
    <recommendedName>
        <fullName evidence="3">YkuD domain-containing protein</fullName>
    </recommendedName>
</protein>
<gene>
    <name evidence="1" type="ORF">ABID14_000279</name>
</gene>